<name>A0ABN7SYR2_OIKDI</name>
<evidence type="ECO:0000256" key="8">
    <source>
        <dbReference type="PROSITE-ProRule" id="PRU00176"/>
    </source>
</evidence>
<dbReference type="PROSITE" id="PS50072">
    <property type="entry name" value="CSA_PPIASE_2"/>
    <property type="match status" value="1"/>
</dbReference>
<dbReference type="PANTHER" id="PTHR45843:SF1">
    <property type="entry name" value="PEPTIDYL-PROLYL CIS-TRANS ISOMERASE-LIKE 4"/>
    <property type="match status" value="1"/>
</dbReference>
<feature type="domain" description="RRM" evidence="11">
    <location>
        <begin position="245"/>
        <end position="323"/>
    </location>
</feature>
<dbReference type="Pfam" id="PF04969">
    <property type="entry name" value="CS"/>
    <property type="match status" value="1"/>
</dbReference>
<comment type="catalytic activity">
    <reaction evidence="1">
        <text>[protein]-peptidylproline (omega=180) = [protein]-peptidylproline (omega=0)</text>
        <dbReference type="Rhea" id="RHEA:16237"/>
        <dbReference type="Rhea" id="RHEA-COMP:10747"/>
        <dbReference type="Rhea" id="RHEA-COMP:10748"/>
        <dbReference type="ChEBI" id="CHEBI:83833"/>
        <dbReference type="ChEBI" id="CHEBI:83834"/>
        <dbReference type="EC" id="5.2.1.8"/>
    </reaction>
</comment>
<feature type="compositionally biased region" description="Basic and acidic residues" evidence="9">
    <location>
        <begin position="339"/>
        <end position="365"/>
    </location>
</feature>
<reference evidence="13 14" key="1">
    <citation type="submission" date="2021-04" db="EMBL/GenBank/DDBJ databases">
        <authorList>
            <person name="Bliznina A."/>
        </authorList>
    </citation>
    <scope>NUCLEOTIDE SEQUENCE [LARGE SCALE GENOMIC DNA]</scope>
</reference>
<organism evidence="13 14">
    <name type="scientific">Oikopleura dioica</name>
    <name type="common">Tunicate</name>
    <dbReference type="NCBI Taxonomy" id="34765"/>
    <lineage>
        <taxon>Eukaryota</taxon>
        <taxon>Metazoa</taxon>
        <taxon>Chordata</taxon>
        <taxon>Tunicata</taxon>
        <taxon>Appendicularia</taxon>
        <taxon>Copelata</taxon>
        <taxon>Oikopleuridae</taxon>
        <taxon>Oikopleura</taxon>
    </lineage>
</organism>
<dbReference type="EMBL" id="OU015566">
    <property type="protein sequence ID" value="CAG5106107.1"/>
    <property type="molecule type" value="Genomic_DNA"/>
</dbReference>
<evidence type="ECO:0000256" key="3">
    <source>
        <dbReference type="ARBA" id="ARBA00013194"/>
    </source>
</evidence>
<keyword evidence="6" id="KW-0413">Isomerase</keyword>
<dbReference type="PRINTS" id="PR00153">
    <property type="entry name" value="CSAPPISMRASE"/>
</dbReference>
<dbReference type="Gene3D" id="3.30.70.330">
    <property type="match status" value="1"/>
</dbReference>
<dbReference type="EC" id="5.2.1.8" evidence="3"/>
<feature type="compositionally biased region" description="Basic and acidic residues" evidence="9">
    <location>
        <begin position="386"/>
        <end position="410"/>
    </location>
</feature>
<evidence type="ECO:0000256" key="5">
    <source>
        <dbReference type="ARBA" id="ARBA00023110"/>
    </source>
</evidence>
<evidence type="ECO:0000313" key="14">
    <source>
        <dbReference type="Proteomes" id="UP001158576"/>
    </source>
</evidence>
<evidence type="ECO:0000256" key="6">
    <source>
        <dbReference type="ARBA" id="ARBA00023235"/>
    </source>
</evidence>
<feature type="region of interest" description="Disordered" evidence="9">
    <location>
        <begin position="339"/>
        <end position="415"/>
    </location>
</feature>
<dbReference type="InterPro" id="IPR025934">
    <property type="entry name" value="NudC_N_dom"/>
</dbReference>
<accession>A0ABN7SYR2</accession>
<evidence type="ECO:0000259" key="10">
    <source>
        <dbReference type="PROSITE" id="PS50072"/>
    </source>
</evidence>
<dbReference type="InterPro" id="IPR000504">
    <property type="entry name" value="RRM_dom"/>
</dbReference>
<feature type="compositionally biased region" description="Basic and acidic residues" evidence="9">
    <location>
        <begin position="570"/>
        <end position="587"/>
    </location>
</feature>
<evidence type="ECO:0000256" key="4">
    <source>
        <dbReference type="ARBA" id="ARBA00022884"/>
    </source>
</evidence>
<dbReference type="InterPro" id="IPR012677">
    <property type="entry name" value="Nucleotide-bd_a/b_plait_sf"/>
</dbReference>
<evidence type="ECO:0000256" key="2">
    <source>
        <dbReference type="ARBA" id="ARBA00004123"/>
    </source>
</evidence>
<keyword evidence="7" id="KW-0539">Nucleus</keyword>
<dbReference type="Pfam" id="PF14050">
    <property type="entry name" value="Nudc_N"/>
    <property type="match status" value="1"/>
</dbReference>
<feature type="domain" description="PPIase cyclophilin-type" evidence="10">
    <location>
        <begin position="6"/>
        <end position="164"/>
    </location>
</feature>
<sequence>MSVLLETTMGDIVIDLYTEHRPRCCVNFLKLCKVKYYNYSTIYNVQRDFVVQCGDPTDKGNPKNGSSIFERTNGEAARFFEAQKLPIIKHDKVGLVSMINNGKGKFGSQFLITTGVNCDVLDGGQVVFGEVAEGLEECLSKINEVYVDKNGRPQIDIRINHTHILDDPFEDPDNLVVPSRSPSPDAERIFGAGTRVGADELLDEDEGLTEIEQKERDAITTAEHRANVLTIVGDLPAADVEPDKNVLFVCKLNPITTDEDLELIFSRFGEIKTAEIIRDRRTLQSLQYAFIEFATDEDCERAYFKMDNVLIDDRRIHVDFSQSVAKKWRQWKFQGKYRTKEEMDDRDETKTIKREPRESNRERDRDRKRRRSETETIAEKEDDLDREIGDDRGTGIDLRETGIDVDRENADDQEIDEDKRRPICNTASFFCSLLSEIYLIMEFSSISFFQNMSDKEDYTKKKASLESLPKFKKPMQERYDQAFLGILQNEQRIEPFLDSVMSFLSRKTDFFRTLTDESQVGFPPGVAENMVRCYFMKYNMQVKEAEDRVKNEELNMSQAPKAKEVTAAPVKREKPQPKPAPLEKKSLEKLTQEQWQLEPDSHNGARRENYSWNQNYDDVDITVPTTVANTKFIKVNIKRKHLTVIIEGKTIIDGELYQENKADEATWSLEKGKCLTISLTKATEHWWNKLIEGEEEIDMKKIEPVRSMGDLDEGEAATINQLQFDEMQKRMGKPTSKELKVQDMLKKGWDAEGSPFKGQPFDMSQFNINPDAIQM</sequence>
<comment type="subcellular location">
    <subcellularLocation>
        <location evidence="2">Nucleus</location>
    </subcellularLocation>
</comment>
<feature type="domain" description="CS" evidence="12">
    <location>
        <begin position="605"/>
        <end position="691"/>
    </location>
</feature>
<dbReference type="CDD" id="cd06467">
    <property type="entry name" value="p23_NUDC_like"/>
    <property type="match status" value="1"/>
</dbReference>
<protein>
    <recommendedName>
        <fullName evidence="3">peptidylprolyl isomerase</fullName>
        <ecNumber evidence="3">5.2.1.8</ecNumber>
    </recommendedName>
</protein>
<dbReference type="SUPFAM" id="SSF49764">
    <property type="entry name" value="HSP20-like chaperones"/>
    <property type="match status" value="1"/>
</dbReference>
<dbReference type="CDD" id="cd01921">
    <property type="entry name" value="cyclophilin_RRM"/>
    <property type="match status" value="1"/>
</dbReference>
<evidence type="ECO:0000259" key="12">
    <source>
        <dbReference type="PROSITE" id="PS51203"/>
    </source>
</evidence>
<dbReference type="InterPro" id="IPR007052">
    <property type="entry name" value="CS_dom"/>
</dbReference>
<dbReference type="InterPro" id="IPR035538">
    <property type="entry name" value="Cyclophilin_PPIL4"/>
</dbReference>
<evidence type="ECO:0000313" key="13">
    <source>
        <dbReference type="EMBL" id="CAG5106107.1"/>
    </source>
</evidence>
<evidence type="ECO:0000256" key="9">
    <source>
        <dbReference type="SAM" id="MobiDB-lite"/>
    </source>
</evidence>
<dbReference type="PROSITE" id="PS51203">
    <property type="entry name" value="CS"/>
    <property type="match status" value="1"/>
</dbReference>
<keyword evidence="5" id="KW-0697">Rotamase</keyword>
<dbReference type="PROSITE" id="PS50102">
    <property type="entry name" value="RRM"/>
    <property type="match status" value="1"/>
</dbReference>
<dbReference type="Gene3D" id="2.40.100.10">
    <property type="entry name" value="Cyclophilin-like"/>
    <property type="match status" value="1"/>
</dbReference>
<dbReference type="Pfam" id="PF00076">
    <property type="entry name" value="RRM_1"/>
    <property type="match status" value="1"/>
</dbReference>
<dbReference type="Gene3D" id="2.60.40.790">
    <property type="match status" value="1"/>
</dbReference>
<dbReference type="Proteomes" id="UP001158576">
    <property type="component" value="Chromosome 1"/>
</dbReference>
<dbReference type="InterPro" id="IPR008978">
    <property type="entry name" value="HSP20-like_chaperone"/>
</dbReference>
<gene>
    <name evidence="13" type="ORF">OKIOD_LOCUS11450</name>
</gene>
<proteinExistence type="predicted"/>
<evidence type="ECO:0000256" key="7">
    <source>
        <dbReference type="ARBA" id="ARBA00023242"/>
    </source>
</evidence>
<dbReference type="SUPFAM" id="SSF54928">
    <property type="entry name" value="RNA-binding domain, RBD"/>
    <property type="match status" value="1"/>
</dbReference>
<dbReference type="SMART" id="SM00360">
    <property type="entry name" value="RRM"/>
    <property type="match status" value="1"/>
</dbReference>
<evidence type="ECO:0000256" key="1">
    <source>
        <dbReference type="ARBA" id="ARBA00000971"/>
    </source>
</evidence>
<dbReference type="InterPro" id="IPR002130">
    <property type="entry name" value="Cyclophilin-type_PPIase_dom"/>
</dbReference>
<dbReference type="InterPro" id="IPR035542">
    <property type="entry name" value="CRIP"/>
</dbReference>
<keyword evidence="14" id="KW-1185">Reference proteome</keyword>
<dbReference type="SUPFAM" id="SSF50891">
    <property type="entry name" value="Cyclophilin-like"/>
    <property type="match status" value="1"/>
</dbReference>
<dbReference type="InterPro" id="IPR035979">
    <property type="entry name" value="RBD_domain_sf"/>
</dbReference>
<dbReference type="InterPro" id="IPR029000">
    <property type="entry name" value="Cyclophilin-like_dom_sf"/>
</dbReference>
<dbReference type="Pfam" id="PF00160">
    <property type="entry name" value="Pro_isomerase"/>
    <property type="match status" value="1"/>
</dbReference>
<dbReference type="CDD" id="cd12235">
    <property type="entry name" value="RRM_PPIL4"/>
    <property type="match status" value="1"/>
</dbReference>
<feature type="region of interest" description="Disordered" evidence="9">
    <location>
        <begin position="552"/>
        <end position="587"/>
    </location>
</feature>
<evidence type="ECO:0000259" key="11">
    <source>
        <dbReference type="PROSITE" id="PS50102"/>
    </source>
</evidence>
<keyword evidence="4 8" id="KW-0694">RNA-binding</keyword>
<dbReference type="PANTHER" id="PTHR45843">
    <property type="entry name" value="PEPTIDYL-PROLYL CIS-TRANS ISOMERASE-LIKE 4"/>
    <property type="match status" value="1"/>
</dbReference>